<dbReference type="InterPro" id="IPR030843">
    <property type="entry name" value="PAN2"/>
</dbReference>
<evidence type="ECO:0000256" key="9">
    <source>
        <dbReference type="SAM" id="MobiDB-lite"/>
    </source>
</evidence>
<keyword evidence="6 8" id="KW-0378">Hydrolase</keyword>
<proteinExistence type="inferred from homology"/>
<feature type="compositionally biased region" description="Low complexity" evidence="9">
    <location>
        <begin position="1118"/>
        <end position="1133"/>
    </location>
</feature>
<comment type="cofactor">
    <cofactor evidence="8">
        <name>a divalent metal cation</name>
        <dbReference type="ChEBI" id="CHEBI:60240"/>
    </cofactor>
    <text evidence="8">Binds 2 metal cations per subunit in the catalytic exonuclease domain.</text>
</comment>
<evidence type="ECO:0000256" key="6">
    <source>
        <dbReference type="ARBA" id="ARBA00022801"/>
    </source>
</evidence>
<comment type="activity regulation">
    <text evidence="8">Positively regulated by the regulatory subunit PAN3.</text>
</comment>
<dbReference type="InterPro" id="IPR028881">
    <property type="entry name" value="PAN2_UCH_dom"/>
</dbReference>
<accession>A0ABR4CIB4</accession>
<dbReference type="EC" id="3.1.13.4" evidence="8"/>
<feature type="binding site" evidence="8">
    <location>
        <position position="875"/>
    </location>
    <ligand>
        <name>a divalent metal cation</name>
        <dbReference type="ChEBI" id="CHEBI:60240"/>
        <note>catalytic</note>
    </ligand>
</feature>
<dbReference type="InterPro" id="IPR036397">
    <property type="entry name" value="RNaseH_sf"/>
</dbReference>
<evidence type="ECO:0000256" key="7">
    <source>
        <dbReference type="ARBA" id="ARBA00022839"/>
    </source>
</evidence>
<comment type="caution">
    <text evidence="8">Lacks conserved residue(s) required for the propagation of feature annotation.</text>
</comment>
<evidence type="ECO:0000256" key="1">
    <source>
        <dbReference type="ARBA" id="ARBA00022490"/>
    </source>
</evidence>
<comment type="catalytic activity">
    <reaction evidence="8">
        <text>Exonucleolytic cleavage of poly(A) to 5'-AMP.</text>
        <dbReference type="EC" id="3.1.13.4"/>
    </reaction>
</comment>
<dbReference type="InterPro" id="IPR015943">
    <property type="entry name" value="WD40/YVTN_repeat-like_dom_sf"/>
</dbReference>
<dbReference type="InterPro" id="IPR012337">
    <property type="entry name" value="RNaseH-like_sf"/>
</dbReference>
<feature type="binding site" evidence="8">
    <location>
        <position position="982"/>
    </location>
    <ligand>
        <name>a divalent metal cation</name>
        <dbReference type="ChEBI" id="CHEBI:60240"/>
        <note>catalytic</note>
    </ligand>
</feature>
<dbReference type="SUPFAM" id="SSF54001">
    <property type="entry name" value="Cysteine proteinases"/>
    <property type="match status" value="1"/>
</dbReference>
<dbReference type="InterPro" id="IPR036322">
    <property type="entry name" value="WD40_repeat_dom_sf"/>
</dbReference>
<dbReference type="Pfam" id="PF20770">
    <property type="entry name" value="PAN2_N"/>
    <property type="match status" value="1"/>
</dbReference>
<feature type="binding site" evidence="8">
    <location>
        <position position="873"/>
    </location>
    <ligand>
        <name>a divalent metal cation</name>
        <dbReference type="ChEBI" id="CHEBI:60240"/>
        <note>catalytic</note>
    </ligand>
</feature>
<name>A0ABR4CIB4_9HELO</name>
<dbReference type="InterPro" id="IPR038765">
    <property type="entry name" value="Papain-like_cys_pep_sf"/>
</dbReference>
<dbReference type="Proteomes" id="UP001595075">
    <property type="component" value="Unassembled WGS sequence"/>
</dbReference>
<dbReference type="InterPro" id="IPR013520">
    <property type="entry name" value="Ribonucl_H"/>
</dbReference>
<keyword evidence="1 8" id="KW-0963">Cytoplasm</keyword>
<comment type="similarity">
    <text evidence="8">Belongs to the peptidase C19 family. PAN2 subfamily.</text>
</comment>
<dbReference type="Pfam" id="PF13423">
    <property type="entry name" value="UCH_1"/>
    <property type="match status" value="1"/>
</dbReference>
<dbReference type="EMBL" id="JAZHXI010000007">
    <property type="protein sequence ID" value="KAL2069699.1"/>
    <property type="molecule type" value="Genomic_DNA"/>
</dbReference>
<dbReference type="HAMAP" id="MF_03182">
    <property type="entry name" value="PAN2"/>
    <property type="match status" value="1"/>
</dbReference>
<dbReference type="PANTHER" id="PTHR15728">
    <property type="entry name" value="DEADENYLATION COMPLEX CATALYTIC SUBUNIT PAN2"/>
    <property type="match status" value="1"/>
</dbReference>
<protein>
    <recommendedName>
        <fullName evidence="8">PAN2-PAN3 deadenylation complex catalytic subunit PAN2</fullName>
        <ecNumber evidence="8">3.1.13.4</ecNumber>
    </recommendedName>
    <alternativeName>
        <fullName evidence="8">PAB1P-dependent poly(A)-specific ribonuclease</fullName>
    </alternativeName>
    <alternativeName>
        <fullName evidence="8">Poly(A)-nuclease deadenylation complex subunit 2</fullName>
        <shortName evidence="8">PAN deadenylation complex subunit 2</shortName>
    </alternativeName>
</protein>
<keyword evidence="7 8" id="KW-0269">Exonuclease</keyword>
<dbReference type="SUPFAM" id="SSF50978">
    <property type="entry name" value="WD40 repeat-like"/>
    <property type="match status" value="1"/>
</dbReference>
<keyword evidence="5 8" id="KW-0479">Metal-binding</keyword>
<feature type="region of interest" description="Disordered" evidence="9">
    <location>
        <begin position="1108"/>
        <end position="1147"/>
    </location>
</feature>
<evidence type="ECO:0000256" key="2">
    <source>
        <dbReference type="ARBA" id="ARBA00022574"/>
    </source>
</evidence>
<reference evidence="11 12" key="1">
    <citation type="journal article" date="2024" name="Commun. Biol.">
        <title>Comparative genomic analysis of thermophilic fungi reveals convergent evolutionary adaptations and gene losses.</title>
        <authorList>
            <person name="Steindorff A.S."/>
            <person name="Aguilar-Pontes M.V."/>
            <person name="Robinson A.J."/>
            <person name="Andreopoulos B."/>
            <person name="LaButti K."/>
            <person name="Kuo A."/>
            <person name="Mondo S."/>
            <person name="Riley R."/>
            <person name="Otillar R."/>
            <person name="Haridas S."/>
            <person name="Lipzen A."/>
            <person name="Grimwood J."/>
            <person name="Schmutz J."/>
            <person name="Clum A."/>
            <person name="Reid I.D."/>
            <person name="Moisan M.C."/>
            <person name="Butler G."/>
            <person name="Nguyen T.T.M."/>
            <person name="Dewar K."/>
            <person name="Conant G."/>
            <person name="Drula E."/>
            <person name="Henrissat B."/>
            <person name="Hansel C."/>
            <person name="Singer S."/>
            <person name="Hutchinson M.I."/>
            <person name="de Vries R.P."/>
            <person name="Natvig D.O."/>
            <person name="Powell A.J."/>
            <person name="Tsang A."/>
            <person name="Grigoriev I.V."/>
        </authorList>
    </citation>
    <scope>NUCLEOTIDE SEQUENCE [LARGE SCALE GENOMIC DNA]</scope>
    <source>
        <strain evidence="11 12">CBS 494.80</strain>
    </source>
</reference>
<dbReference type="Gene3D" id="3.30.420.10">
    <property type="entry name" value="Ribonuclease H-like superfamily/Ribonuclease H"/>
    <property type="match status" value="1"/>
</dbReference>
<keyword evidence="4 8" id="KW-0540">Nuclease</keyword>
<sequence>MDGDWEEVGRLLLPPPGPQALPTPVSTFAFDNSQELLWCGNQFGRVSSFYGNELQRYTSFKCGDGPVHQLLFHEKGIIALGSKSVHMAMRRGPPIWHITHNDIKDLRCMSYTNKGTGEIIVAGLQDQMFVIDVEKGVITKQIPTSDHYTMMRRSRYICAATQRGSINILDPSDFRVIKVWNAHSSLIHDMDAQNDFIVSCGCQLRQGQPYILDVMVNVFDLKNMVASSPVPFPAGAAYLRMHPRMSTTLIVVSQHGQMHIVDLMNPNSSNIKQVSTMAYISMIEIAPSGEALVLADAECNVHLWGSPSRMRFGDVSNPVEFADPEESHIEVDWSPNTPLSSIGMPYYREQLLSSWPSHLIFETGAPPPKIDQQFLASLKVTEWGGYGRNNRTSKRNQVENTRTFEKTPASLQAPKFLSEKAREASHDGTEERRLSSADDIGVGEDSSLALKADVPVWYENVEIKYSKFGVDDFDFGYYNKTKYSGLEIHIPNSYANPLLQILHFTPLIRNLALQHTATRCVNELCLLCEMGFLFDMLERAEGSICQATNFLKTFSYQPQAGPLGLLEEDALGSSLTTMLQGLNRFLLDRLTQDWKSILPQNSMFDQILATSATTGIRCMACRSEHTRPGTTFVNELLYPLPKILVRNARAHKPSFSQILKASVERETTSRGWCSRCQRYQSLATKKTVHGVPAVLMLNAAVNSPEAKQFWAIPGWLPEEIGIIIDQGQFFCYQGDDLKLHIQRGMHNITVYSLVGVAAEIMSGVNQKAHLVSLVNVAHSLPTKPEESRWHLFNDFLVRPIKAAEALTFNTTWKLPSVITYQVKAYNNKIDDNWKQTLDTKVLYMDANANPVKTYRPLAFPQEAPVEGTIIALDTEFVSVRRPEIEVNAKGDRTTVRPIVYALARVSVVRCSGEDEGLAFIDDYIHIRDTVVDYLTEYSGIRKGDLDAGVSKHNLVALKVVYKKLWILLNLGCKFLGHGLKQDFRVLNVHIPKAKVIDTIDLFYSASHLRRLSLSFLASYLLKEEIQLETHDSIEDARTALKLYKKFLEFQDAGILELMIQDIYQNGRSMGFKAPAARKDGHLIERTQTPDLPVEGAGAHHAVNVAATGPTTPVRKPVGLTPGTGSTTFSSGWTPGKGGSGLGGSPLR</sequence>
<dbReference type="InterPro" id="IPR048841">
    <property type="entry name" value="PAN2_N"/>
</dbReference>
<feature type="domain" description="USP" evidence="10">
    <location>
        <begin position="484"/>
        <end position="823"/>
    </location>
</feature>
<evidence type="ECO:0000256" key="5">
    <source>
        <dbReference type="ARBA" id="ARBA00022723"/>
    </source>
</evidence>
<dbReference type="InterPro" id="IPR028889">
    <property type="entry name" value="USP"/>
</dbReference>
<comment type="subcellular location">
    <subcellularLocation>
        <location evidence="8">Cytoplasm</location>
    </subcellularLocation>
</comment>
<evidence type="ECO:0000256" key="3">
    <source>
        <dbReference type="ARBA" id="ARBA00022664"/>
    </source>
</evidence>
<evidence type="ECO:0000256" key="4">
    <source>
        <dbReference type="ARBA" id="ARBA00022722"/>
    </source>
</evidence>
<dbReference type="SUPFAM" id="SSF53098">
    <property type="entry name" value="Ribonuclease H-like"/>
    <property type="match status" value="1"/>
</dbReference>
<dbReference type="Gene3D" id="2.130.10.10">
    <property type="entry name" value="YVTN repeat-like/Quinoprotein amine dehydrogenase"/>
    <property type="match status" value="1"/>
</dbReference>
<evidence type="ECO:0000313" key="11">
    <source>
        <dbReference type="EMBL" id="KAL2069699.1"/>
    </source>
</evidence>
<keyword evidence="2" id="KW-0853">WD repeat</keyword>
<dbReference type="PROSITE" id="PS50235">
    <property type="entry name" value="USP_3"/>
    <property type="match status" value="1"/>
</dbReference>
<keyword evidence="3 8" id="KW-0507">mRNA processing</keyword>
<feature type="compositionally biased region" description="Gly residues" evidence="9">
    <location>
        <begin position="1134"/>
        <end position="1147"/>
    </location>
</feature>
<feature type="binding site" evidence="8">
    <location>
        <position position="1035"/>
    </location>
    <ligand>
        <name>a divalent metal cation</name>
        <dbReference type="ChEBI" id="CHEBI:60240"/>
        <note>catalytic</note>
    </ligand>
</feature>
<dbReference type="InterPro" id="IPR050785">
    <property type="entry name" value="PAN2-PAN3_catalytic_subunit"/>
</dbReference>
<dbReference type="Pfam" id="PF00929">
    <property type="entry name" value="RNase_T"/>
    <property type="match status" value="1"/>
</dbReference>
<keyword evidence="12" id="KW-1185">Reference proteome</keyword>
<organism evidence="11 12">
    <name type="scientific">Oculimacula yallundae</name>
    <dbReference type="NCBI Taxonomy" id="86028"/>
    <lineage>
        <taxon>Eukaryota</taxon>
        <taxon>Fungi</taxon>
        <taxon>Dikarya</taxon>
        <taxon>Ascomycota</taxon>
        <taxon>Pezizomycotina</taxon>
        <taxon>Leotiomycetes</taxon>
        <taxon>Helotiales</taxon>
        <taxon>Ploettnerulaceae</taxon>
        <taxon>Oculimacula</taxon>
    </lineage>
</organism>
<dbReference type="CDD" id="cd06143">
    <property type="entry name" value="PAN2_exo"/>
    <property type="match status" value="1"/>
</dbReference>
<dbReference type="SMART" id="SM00479">
    <property type="entry name" value="EXOIII"/>
    <property type="match status" value="1"/>
</dbReference>
<gene>
    <name evidence="8" type="primary">PAN2</name>
    <name evidence="11" type="ORF">VTL71DRAFT_14378</name>
</gene>
<evidence type="ECO:0000313" key="12">
    <source>
        <dbReference type="Proteomes" id="UP001595075"/>
    </source>
</evidence>
<comment type="subunit">
    <text evidence="8">Forms a heterotrimer with an asymmetric homodimer of the regulatory subunit PAN3 to form the poly(A)-nuclease (PAN) deadenylation complex.</text>
</comment>
<comment type="function">
    <text evidence="8">Catalytic subunit of the poly(A)-nuclease (PAN) deadenylation complex, one of two cytoplasmic mRNA deadenylases involved in mRNA turnover. PAN specifically shortens poly(A) tails of RNA and the activity is stimulated by poly(A)-binding protein PAB1. PAN deadenylation is followed by rapid degradation of the shortened mRNA tails by the CCR4-NOT complex. Deadenylated mRNAs are then degraded by two alternative mechanisms, namely exosome-mediated 3'-5' exonucleolytic degradation, or deadenlyation-dependent mRNA decaping and subsequent 5'-3' exonucleolytic degradation by XRN1. May also be involved in post-transcriptional maturation of mRNA poly(A) tails.</text>
</comment>
<evidence type="ECO:0000256" key="8">
    <source>
        <dbReference type="HAMAP-Rule" id="MF_03182"/>
    </source>
</evidence>
<dbReference type="Gene3D" id="3.90.70.10">
    <property type="entry name" value="Cysteine proteinases"/>
    <property type="match status" value="1"/>
</dbReference>
<comment type="domain">
    <text evidence="8">The linker, or PAN3 interaction domain (PID), between the WD40 repeats and the pseudo-UCH domain mediates interaction with PAN3.</text>
</comment>
<dbReference type="PANTHER" id="PTHR15728:SF0">
    <property type="entry name" value="PAN2-PAN3 DEADENYLATION COMPLEX CATALYTIC SUBUNIT PAN2"/>
    <property type="match status" value="1"/>
</dbReference>
<comment type="domain">
    <text evidence="8">Contains a pseudo-UCH domain. This ubiquitin C-terminal hydrolase (UCH)-like or ubiquitin specific protease (USP)-like domain is predicted to be catalytically inactive because it lacks the active site catalytic triad characteristic of thiol proteases, with residues at the equivalent structural positions that are incompatible with catalysis, and it cannot bind ubiquitin. It functions as a structural scaffold for intra- and intermolecular interactions in the complex.</text>
</comment>
<evidence type="ECO:0000259" key="10">
    <source>
        <dbReference type="PROSITE" id="PS50235"/>
    </source>
</evidence>
<comment type="caution">
    <text evidence="11">The sequence shown here is derived from an EMBL/GenBank/DDBJ whole genome shotgun (WGS) entry which is preliminary data.</text>
</comment>